<dbReference type="InterPro" id="IPR008271">
    <property type="entry name" value="Ser/Thr_kinase_AS"/>
</dbReference>
<dbReference type="Proteomes" id="UP000257109">
    <property type="component" value="Unassembled WGS sequence"/>
</dbReference>
<evidence type="ECO:0000256" key="5">
    <source>
        <dbReference type="ARBA" id="ARBA00022741"/>
    </source>
</evidence>
<dbReference type="SUPFAM" id="SSF56112">
    <property type="entry name" value="Protein kinase-like (PK-like)"/>
    <property type="match status" value="1"/>
</dbReference>
<dbReference type="GO" id="GO:0005634">
    <property type="term" value="C:nucleus"/>
    <property type="evidence" value="ECO:0007669"/>
    <property type="project" value="TreeGrafter"/>
</dbReference>
<dbReference type="PROSITE" id="PS50011">
    <property type="entry name" value="PROTEIN_KINASE_DOM"/>
    <property type="match status" value="1"/>
</dbReference>
<feature type="region of interest" description="Disordered" evidence="12">
    <location>
        <begin position="165"/>
        <end position="188"/>
    </location>
</feature>
<dbReference type="PANTHER" id="PTHR24056:SF171">
    <property type="entry name" value="CYCLIN-DEPENDENT KINASE 20"/>
    <property type="match status" value="1"/>
</dbReference>
<dbReference type="SMART" id="SM00220">
    <property type="entry name" value="S_TKc"/>
    <property type="match status" value="1"/>
</dbReference>
<dbReference type="EMBL" id="QJKJ01008465">
    <property type="protein sequence ID" value="RDX79677.1"/>
    <property type="molecule type" value="Genomic_DNA"/>
</dbReference>
<evidence type="ECO:0000256" key="10">
    <source>
        <dbReference type="PROSITE-ProRule" id="PRU10141"/>
    </source>
</evidence>
<comment type="similarity">
    <text evidence="1">Belongs to the protein kinase superfamily. CMGC Ser/Thr protein kinase family. CDC2/CDKX subfamily.</text>
</comment>
<dbReference type="PROSITE" id="PS00108">
    <property type="entry name" value="PROTEIN_KINASE_ST"/>
    <property type="match status" value="1"/>
</dbReference>
<dbReference type="Gene3D" id="3.30.200.20">
    <property type="entry name" value="Phosphorylase Kinase, domain 1"/>
    <property type="match status" value="1"/>
</dbReference>
<evidence type="ECO:0000256" key="1">
    <source>
        <dbReference type="ARBA" id="ARBA00006485"/>
    </source>
</evidence>
<keyword evidence="5 10" id="KW-0547">Nucleotide-binding</keyword>
<dbReference type="Gene3D" id="1.10.510.10">
    <property type="entry name" value="Transferase(Phosphotransferase) domain 1"/>
    <property type="match status" value="1"/>
</dbReference>
<evidence type="ECO:0000256" key="2">
    <source>
        <dbReference type="ARBA" id="ARBA00012425"/>
    </source>
</evidence>
<dbReference type="OrthoDB" id="1732493at2759"/>
<feature type="region of interest" description="Disordered" evidence="12">
    <location>
        <begin position="418"/>
        <end position="468"/>
    </location>
</feature>
<evidence type="ECO:0000256" key="9">
    <source>
        <dbReference type="ARBA" id="ARBA00048367"/>
    </source>
</evidence>
<accession>A0A371FMW0</accession>
<evidence type="ECO:0000256" key="12">
    <source>
        <dbReference type="SAM" id="MobiDB-lite"/>
    </source>
</evidence>
<comment type="catalytic activity">
    <reaction evidence="8">
        <text>L-threonyl-[protein] + ATP = O-phospho-L-threonyl-[protein] + ADP + H(+)</text>
        <dbReference type="Rhea" id="RHEA:46608"/>
        <dbReference type="Rhea" id="RHEA-COMP:11060"/>
        <dbReference type="Rhea" id="RHEA-COMP:11605"/>
        <dbReference type="ChEBI" id="CHEBI:15378"/>
        <dbReference type="ChEBI" id="CHEBI:30013"/>
        <dbReference type="ChEBI" id="CHEBI:30616"/>
        <dbReference type="ChEBI" id="CHEBI:61977"/>
        <dbReference type="ChEBI" id="CHEBI:456216"/>
        <dbReference type="EC" id="2.7.11.22"/>
    </reaction>
</comment>
<dbReference type="PROSITE" id="PS00107">
    <property type="entry name" value="PROTEIN_KINASE_ATP"/>
    <property type="match status" value="1"/>
</dbReference>
<keyword evidence="15" id="KW-1185">Reference proteome</keyword>
<evidence type="ECO:0000256" key="11">
    <source>
        <dbReference type="RuleBase" id="RU000304"/>
    </source>
</evidence>
<dbReference type="PANTHER" id="PTHR24056">
    <property type="entry name" value="CELL DIVISION PROTEIN KINASE"/>
    <property type="match status" value="1"/>
</dbReference>
<comment type="catalytic activity">
    <reaction evidence="9">
        <text>L-seryl-[protein] + ATP = O-phospho-L-seryl-[protein] + ADP + H(+)</text>
        <dbReference type="Rhea" id="RHEA:17989"/>
        <dbReference type="Rhea" id="RHEA-COMP:9863"/>
        <dbReference type="Rhea" id="RHEA-COMP:11604"/>
        <dbReference type="ChEBI" id="CHEBI:15378"/>
        <dbReference type="ChEBI" id="CHEBI:29999"/>
        <dbReference type="ChEBI" id="CHEBI:30616"/>
        <dbReference type="ChEBI" id="CHEBI:83421"/>
        <dbReference type="ChEBI" id="CHEBI:456216"/>
        <dbReference type="EC" id="2.7.11.22"/>
    </reaction>
</comment>
<keyword evidence="3 11" id="KW-0723">Serine/threonine-protein kinase</keyword>
<dbReference type="GO" id="GO:0004693">
    <property type="term" value="F:cyclin-dependent protein serine/threonine kinase activity"/>
    <property type="evidence" value="ECO:0007669"/>
    <property type="project" value="UniProtKB-EC"/>
</dbReference>
<evidence type="ECO:0000256" key="3">
    <source>
        <dbReference type="ARBA" id="ARBA00022527"/>
    </source>
</evidence>
<evidence type="ECO:0000313" key="14">
    <source>
        <dbReference type="EMBL" id="RDX79677.1"/>
    </source>
</evidence>
<dbReference type="GO" id="GO:0005524">
    <property type="term" value="F:ATP binding"/>
    <property type="evidence" value="ECO:0007669"/>
    <property type="project" value="UniProtKB-UniRule"/>
</dbReference>
<evidence type="ECO:0000256" key="4">
    <source>
        <dbReference type="ARBA" id="ARBA00022679"/>
    </source>
</evidence>
<organism evidence="14 15">
    <name type="scientific">Mucuna pruriens</name>
    <name type="common">Velvet bean</name>
    <name type="synonym">Dolichos pruriens</name>
    <dbReference type="NCBI Taxonomy" id="157652"/>
    <lineage>
        <taxon>Eukaryota</taxon>
        <taxon>Viridiplantae</taxon>
        <taxon>Streptophyta</taxon>
        <taxon>Embryophyta</taxon>
        <taxon>Tracheophyta</taxon>
        <taxon>Spermatophyta</taxon>
        <taxon>Magnoliopsida</taxon>
        <taxon>eudicotyledons</taxon>
        <taxon>Gunneridae</taxon>
        <taxon>Pentapetalae</taxon>
        <taxon>rosids</taxon>
        <taxon>fabids</taxon>
        <taxon>Fabales</taxon>
        <taxon>Fabaceae</taxon>
        <taxon>Papilionoideae</taxon>
        <taxon>50 kb inversion clade</taxon>
        <taxon>NPAAA clade</taxon>
        <taxon>indigoferoid/millettioid clade</taxon>
        <taxon>Phaseoleae</taxon>
        <taxon>Mucuna</taxon>
    </lineage>
</organism>
<evidence type="ECO:0000256" key="6">
    <source>
        <dbReference type="ARBA" id="ARBA00022777"/>
    </source>
</evidence>
<dbReference type="InterPro" id="IPR000719">
    <property type="entry name" value="Prot_kinase_dom"/>
</dbReference>
<dbReference type="STRING" id="157652.A0A371FMW0"/>
<keyword evidence="6 14" id="KW-0418">Kinase</keyword>
<evidence type="ECO:0000256" key="8">
    <source>
        <dbReference type="ARBA" id="ARBA00047811"/>
    </source>
</evidence>
<feature type="compositionally biased region" description="Polar residues" evidence="12">
    <location>
        <begin position="455"/>
        <end position="468"/>
    </location>
</feature>
<sequence>MDPPPKNWSIRTRSEITAKYEVVDRVGSGAYADVYRGRRLCDGAAVALKEVHDSQSASREIEALRVLKGSRNVVVMHEFFWREDEDAVLVLEFLGTDLAAVIGEGGVGAGEVKRWMMQVLSGVDACHRNMIVHRDLKPGNLLISDDGVLKLADFGQARILMESGFDAPQQNPPPYEDDASNSESSLQHPEAISQLDNLNQSGYVNQDEGTVSHEEYFRVLDEMKTKSYSYDTDKDTNIHDGNTSCLATCTTSDIDDDLCKGSFTYEAEEVGGNELGCLTPCVGTRWFQAPELLYGSTDYGLEVDLWSLGCVFAELLTSKPLFPGTSDIDQLSRIVSVLGDFNEETWPGFSKLLDYGTISFGKVEDPSCLEACMPNCSHDEVSLVKRLVCYDPAKRATAMELLQDKYFNEEPLPVPISELRVPLTRSGQDQDSPGGSRGYNEMGSESDLKEFGTMNIATTGSDLSIQLP</sequence>
<keyword evidence="7 10" id="KW-0067">ATP-binding</keyword>
<dbReference type="AlphaFoldDB" id="A0A371FMW0"/>
<dbReference type="FunFam" id="3.30.200.20:FF:000664">
    <property type="entry name" value="Cyclin-dependent kinase F-1"/>
    <property type="match status" value="1"/>
</dbReference>
<comment type="caution">
    <text evidence="14">The sequence shown here is derived from an EMBL/GenBank/DDBJ whole genome shotgun (WGS) entry which is preliminary data.</text>
</comment>
<dbReference type="InterPro" id="IPR017441">
    <property type="entry name" value="Protein_kinase_ATP_BS"/>
</dbReference>
<evidence type="ECO:0000313" key="15">
    <source>
        <dbReference type="Proteomes" id="UP000257109"/>
    </source>
</evidence>
<evidence type="ECO:0000256" key="7">
    <source>
        <dbReference type="ARBA" id="ARBA00022840"/>
    </source>
</evidence>
<reference evidence="14" key="1">
    <citation type="submission" date="2018-05" db="EMBL/GenBank/DDBJ databases">
        <title>Draft genome of Mucuna pruriens seed.</title>
        <authorList>
            <person name="Nnadi N.E."/>
            <person name="Vos R."/>
            <person name="Hasami M.H."/>
            <person name="Devisetty U.K."/>
            <person name="Aguiy J.C."/>
        </authorList>
    </citation>
    <scope>NUCLEOTIDE SEQUENCE [LARGE SCALE GENOMIC DNA]</scope>
    <source>
        <strain evidence="14">JCA_2017</strain>
    </source>
</reference>
<keyword evidence="4" id="KW-0808">Transferase</keyword>
<proteinExistence type="inferred from homology"/>
<protein>
    <recommendedName>
        <fullName evidence="2">cyclin-dependent kinase</fullName>
        <ecNumber evidence="2">2.7.11.22</ecNumber>
    </recommendedName>
</protein>
<feature type="binding site" evidence="10">
    <location>
        <position position="49"/>
    </location>
    <ligand>
        <name>ATP</name>
        <dbReference type="ChEBI" id="CHEBI:30616"/>
    </ligand>
</feature>
<dbReference type="InterPro" id="IPR011009">
    <property type="entry name" value="Kinase-like_dom_sf"/>
</dbReference>
<feature type="domain" description="Protein kinase" evidence="13">
    <location>
        <begin position="20"/>
        <end position="407"/>
    </location>
</feature>
<evidence type="ECO:0000259" key="13">
    <source>
        <dbReference type="PROSITE" id="PS50011"/>
    </source>
</evidence>
<dbReference type="Pfam" id="PF00069">
    <property type="entry name" value="Pkinase"/>
    <property type="match status" value="2"/>
</dbReference>
<dbReference type="InterPro" id="IPR050108">
    <property type="entry name" value="CDK"/>
</dbReference>
<dbReference type="EC" id="2.7.11.22" evidence="2"/>
<name>A0A371FMW0_MUCPR</name>
<gene>
    <name evidence="14" type="primary">CDKF-1</name>
    <name evidence="14" type="ORF">CR513_39869</name>
</gene>